<dbReference type="Proteomes" id="UP001549110">
    <property type="component" value="Unassembled WGS sequence"/>
</dbReference>
<dbReference type="Pfam" id="PF01757">
    <property type="entry name" value="Acyl_transf_3"/>
    <property type="match status" value="1"/>
</dbReference>
<gene>
    <name evidence="3" type="ORF">ABID41_003278</name>
</gene>
<proteinExistence type="predicted"/>
<reference evidence="3 4" key="1">
    <citation type="submission" date="2024-06" db="EMBL/GenBank/DDBJ databases">
        <title>Genomic Encyclopedia of Type Strains, Phase IV (KMG-IV): sequencing the most valuable type-strain genomes for metagenomic binning, comparative biology and taxonomic classification.</title>
        <authorList>
            <person name="Goeker M."/>
        </authorList>
    </citation>
    <scope>NUCLEOTIDE SEQUENCE [LARGE SCALE GENOMIC DNA]</scope>
    <source>
        <strain evidence="3 4">DSM 17809</strain>
    </source>
</reference>
<feature type="transmembrane region" description="Helical" evidence="1">
    <location>
        <begin position="252"/>
        <end position="270"/>
    </location>
</feature>
<keyword evidence="1" id="KW-1133">Transmembrane helix</keyword>
<protein>
    <submittedName>
        <fullName evidence="3">Peptidoglycan/LPS O-acetylase OafA/YrhL</fullName>
    </submittedName>
</protein>
<dbReference type="InterPro" id="IPR002656">
    <property type="entry name" value="Acyl_transf_3_dom"/>
</dbReference>
<feature type="domain" description="Acyltransferase 3" evidence="2">
    <location>
        <begin position="2"/>
        <end position="265"/>
    </location>
</feature>
<dbReference type="PANTHER" id="PTHR23028">
    <property type="entry name" value="ACETYLTRANSFERASE"/>
    <property type="match status" value="1"/>
</dbReference>
<feature type="transmembrane region" description="Helical" evidence="1">
    <location>
        <begin position="95"/>
        <end position="116"/>
    </location>
</feature>
<feature type="transmembrane region" description="Helical" evidence="1">
    <location>
        <begin position="159"/>
        <end position="177"/>
    </location>
</feature>
<accession>A0ABV2EM52</accession>
<evidence type="ECO:0000313" key="4">
    <source>
        <dbReference type="Proteomes" id="UP001549110"/>
    </source>
</evidence>
<feature type="transmembrane region" description="Helical" evidence="1">
    <location>
        <begin position="189"/>
        <end position="205"/>
    </location>
</feature>
<keyword evidence="1" id="KW-0812">Transmembrane</keyword>
<dbReference type="PANTHER" id="PTHR23028:SF53">
    <property type="entry name" value="ACYL_TRANSF_3 DOMAIN-CONTAINING PROTEIN"/>
    <property type="match status" value="1"/>
</dbReference>
<feature type="transmembrane region" description="Helical" evidence="1">
    <location>
        <begin position="12"/>
        <end position="30"/>
    </location>
</feature>
<evidence type="ECO:0000313" key="3">
    <source>
        <dbReference type="EMBL" id="MET3528139.1"/>
    </source>
</evidence>
<feature type="transmembrane region" description="Helical" evidence="1">
    <location>
        <begin position="212"/>
        <end position="232"/>
    </location>
</feature>
<dbReference type="InterPro" id="IPR050879">
    <property type="entry name" value="Acyltransferase_3"/>
</dbReference>
<evidence type="ECO:0000256" key="1">
    <source>
        <dbReference type="SAM" id="Phobius"/>
    </source>
</evidence>
<comment type="caution">
    <text evidence="3">The sequence shown here is derived from an EMBL/GenBank/DDBJ whole genome shotgun (WGS) entry which is preliminary data.</text>
</comment>
<keyword evidence="1" id="KW-0472">Membrane</keyword>
<evidence type="ECO:0000259" key="2">
    <source>
        <dbReference type="Pfam" id="PF01757"/>
    </source>
</evidence>
<name>A0ABV2EM52_9CAUL</name>
<keyword evidence="4" id="KW-1185">Reference proteome</keyword>
<sequence>MLKFYGRRAMRLYPVVFVYTFFVVAAYLFLGMDINWPEPLSVIFYFANYFYAPMPRQGGVGTMPFEPLWSLAVEEHFYFLLPAAMLFLRRRPRELLASMIVICVLCLVYRIVMAMLHPELLDTRFFYFRTEARIDSLAYGVALAAMCEMPEWRGRLLKIASPITLVIAGLVVLGTLVWRDPFFRETIRYSIQGCAIAAAVVSILFRPGWVQYILNTSPFMFVGYISYSLYVWSICTHDVVRYVARLSGWVEVLALFLVAFAMACASYFLLEKPLQSLRQRMGSVALGRQ</sequence>
<dbReference type="EMBL" id="JBEPLU010000003">
    <property type="protein sequence ID" value="MET3528139.1"/>
    <property type="molecule type" value="Genomic_DNA"/>
</dbReference>
<organism evidence="3 4">
    <name type="scientific">Phenylobacterium koreense</name>
    <dbReference type="NCBI Taxonomy" id="266125"/>
    <lineage>
        <taxon>Bacteria</taxon>
        <taxon>Pseudomonadati</taxon>
        <taxon>Pseudomonadota</taxon>
        <taxon>Alphaproteobacteria</taxon>
        <taxon>Caulobacterales</taxon>
        <taxon>Caulobacteraceae</taxon>
        <taxon>Phenylobacterium</taxon>
    </lineage>
</organism>